<gene>
    <name evidence="1" type="ORF">ACFSCX_15785</name>
</gene>
<organism evidence="1 2">
    <name type="scientific">Bacillus salitolerans</name>
    <dbReference type="NCBI Taxonomy" id="1437434"/>
    <lineage>
        <taxon>Bacteria</taxon>
        <taxon>Bacillati</taxon>
        <taxon>Bacillota</taxon>
        <taxon>Bacilli</taxon>
        <taxon>Bacillales</taxon>
        <taxon>Bacillaceae</taxon>
        <taxon>Bacillus</taxon>
    </lineage>
</organism>
<dbReference type="InterPro" id="IPR015946">
    <property type="entry name" value="KH_dom-like_a/b"/>
</dbReference>
<dbReference type="Proteomes" id="UP001597214">
    <property type="component" value="Unassembled WGS sequence"/>
</dbReference>
<keyword evidence="2" id="KW-1185">Reference proteome</keyword>
<dbReference type="InterPro" id="IPR036102">
    <property type="entry name" value="OsmC/Ohrsf"/>
</dbReference>
<dbReference type="EMBL" id="JBHUEM010000028">
    <property type="protein sequence ID" value="MFD1737998.1"/>
    <property type="molecule type" value="Genomic_DNA"/>
</dbReference>
<proteinExistence type="predicted"/>
<evidence type="ECO:0000313" key="2">
    <source>
        <dbReference type="Proteomes" id="UP001597214"/>
    </source>
</evidence>
<dbReference type="PANTHER" id="PTHR34352">
    <property type="entry name" value="PROTEIN YHFA"/>
    <property type="match status" value="1"/>
</dbReference>
<protein>
    <submittedName>
        <fullName evidence="1">OsmC family protein</fullName>
        <ecNumber evidence="1">1.11.1.-</ecNumber>
    </submittedName>
</protein>
<reference evidence="2" key="1">
    <citation type="journal article" date="2019" name="Int. J. Syst. Evol. Microbiol.">
        <title>The Global Catalogue of Microorganisms (GCM) 10K type strain sequencing project: providing services to taxonomists for standard genome sequencing and annotation.</title>
        <authorList>
            <consortium name="The Broad Institute Genomics Platform"/>
            <consortium name="The Broad Institute Genome Sequencing Center for Infectious Disease"/>
            <person name="Wu L."/>
            <person name="Ma J."/>
        </authorList>
    </citation>
    <scope>NUCLEOTIDE SEQUENCE [LARGE SCALE GENOMIC DNA]</scope>
    <source>
        <strain evidence="2">CCUG 49339</strain>
    </source>
</reference>
<evidence type="ECO:0000313" key="1">
    <source>
        <dbReference type="EMBL" id="MFD1737998.1"/>
    </source>
</evidence>
<dbReference type="PANTHER" id="PTHR34352:SF1">
    <property type="entry name" value="PROTEIN YHFA"/>
    <property type="match status" value="1"/>
</dbReference>
<sequence length="127" mass="14407">MLTFEMKEVGFKTKLEYGDLHVSGNEEYGFRPYQLMTASIAVCSGGVLRTILSKKKLEVEDITIQAEVERDEKKANKIEKIMIHYLIKGTGLKEDQIEKAIHLARKNCPMVQSVEGSIVVEETFELV</sequence>
<dbReference type="GO" id="GO:0004601">
    <property type="term" value="F:peroxidase activity"/>
    <property type="evidence" value="ECO:0007669"/>
    <property type="project" value="UniProtKB-KW"/>
</dbReference>
<dbReference type="EC" id="1.11.1.-" evidence="1"/>
<dbReference type="Pfam" id="PF02566">
    <property type="entry name" value="OsmC"/>
    <property type="match status" value="1"/>
</dbReference>
<keyword evidence="1" id="KW-0575">Peroxidase</keyword>
<name>A0ABW4LV59_9BACI</name>
<keyword evidence="1" id="KW-0560">Oxidoreductase</keyword>
<accession>A0ABW4LV59</accession>
<dbReference type="Gene3D" id="3.30.300.20">
    <property type="match status" value="1"/>
</dbReference>
<comment type="caution">
    <text evidence="1">The sequence shown here is derived from an EMBL/GenBank/DDBJ whole genome shotgun (WGS) entry which is preliminary data.</text>
</comment>
<dbReference type="RefSeq" id="WP_377929217.1">
    <property type="nucleotide sequence ID" value="NZ_JBHUEM010000028.1"/>
</dbReference>
<dbReference type="InterPro" id="IPR003718">
    <property type="entry name" value="OsmC/Ohr_fam"/>
</dbReference>
<dbReference type="SUPFAM" id="SSF82784">
    <property type="entry name" value="OsmC-like"/>
    <property type="match status" value="1"/>
</dbReference>